<organism evidence="2 3">
    <name type="scientific">Pseudomonas syringae pv. tagetis</name>
    <dbReference type="NCBI Taxonomy" id="129140"/>
    <lineage>
        <taxon>Bacteria</taxon>
        <taxon>Pseudomonadati</taxon>
        <taxon>Pseudomonadota</taxon>
        <taxon>Gammaproteobacteria</taxon>
        <taxon>Pseudomonadales</taxon>
        <taxon>Pseudomonadaceae</taxon>
        <taxon>Pseudomonas</taxon>
    </lineage>
</organism>
<evidence type="ECO:0000256" key="1">
    <source>
        <dbReference type="SAM" id="MobiDB-lite"/>
    </source>
</evidence>
<protein>
    <submittedName>
        <fullName evidence="2">Uncharacterized protein</fullName>
    </submittedName>
</protein>
<comment type="caution">
    <text evidence="2">The sequence shown here is derived from an EMBL/GenBank/DDBJ whole genome shotgun (WGS) entry which is preliminary data.</text>
</comment>
<evidence type="ECO:0000313" key="3">
    <source>
        <dbReference type="Proteomes" id="UP000050474"/>
    </source>
</evidence>
<sequence length="179" mass="20301">MLGITSGLLCIAFFYIGVTLEYDRFTSHLHHFVRSKGQILAQETENRRDALAELAQDSKARSYTAQIRDLYDVIENALDSAVSRTVIHQKLVDTGLAISLRHFDQALYRIRKSHKRAGQVKHPLPEKSDSAAVSKPALLNGEKTRPQANFRQNMKQIREEVENTNWAEVISDANRTSKP</sequence>
<dbReference type="AlphaFoldDB" id="A0A0N8T1X4"/>
<gene>
    <name evidence="2" type="ORF">ALO44_200126</name>
</gene>
<dbReference type="PATRIC" id="fig|129140.3.peg.4475"/>
<reference evidence="2 3" key="1">
    <citation type="submission" date="2015-09" db="EMBL/GenBank/DDBJ databases">
        <title>Genome announcement of multiple Pseudomonas syringae strains.</title>
        <authorList>
            <person name="Thakur S."/>
            <person name="Wang P.W."/>
            <person name="Gong Y."/>
            <person name="Weir B.S."/>
            <person name="Guttman D.S."/>
        </authorList>
    </citation>
    <scope>NUCLEOTIDE SEQUENCE [LARGE SCALE GENOMIC DNA]</scope>
    <source>
        <strain evidence="2 3">ICMP4091</strain>
    </source>
</reference>
<proteinExistence type="predicted"/>
<dbReference type="EMBL" id="LJRM01000181">
    <property type="protein sequence ID" value="KPY81200.1"/>
    <property type="molecule type" value="Genomic_DNA"/>
</dbReference>
<dbReference type="Proteomes" id="UP000050474">
    <property type="component" value="Unassembled WGS sequence"/>
</dbReference>
<name>A0A0N8T1X4_9PSED</name>
<accession>A0A0N8T1X4</accession>
<evidence type="ECO:0000313" key="2">
    <source>
        <dbReference type="EMBL" id="KPY81200.1"/>
    </source>
</evidence>
<feature type="region of interest" description="Disordered" evidence="1">
    <location>
        <begin position="115"/>
        <end position="150"/>
    </location>
</feature>